<sequence>MPAPHGGASRPLCITISSLCGQSSQARLESALHIQAHAVAVCLAACGRHETIESLSQYRCSSRDRCLKRHV</sequence>
<dbReference type="AlphaFoldDB" id="A0A177CIF8"/>
<proteinExistence type="predicted"/>
<dbReference type="RefSeq" id="XP_018037013.1">
    <property type="nucleotide sequence ID" value="XM_018186879.1"/>
</dbReference>
<dbReference type="InParanoid" id="A0A177CIF8"/>
<evidence type="ECO:0000313" key="2">
    <source>
        <dbReference type="Proteomes" id="UP000077069"/>
    </source>
</evidence>
<name>A0A177CIF8_9PLEO</name>
<protein>
    <submittedName>
        <fullName evidence="1">Uncharacterized protein</fullName>
    </submittedName>
</protein>
<accession>A0A177CIF8</accession>
<dbReference type="EMBL" id="KV441551">
    <property type="protein sequence ID" value="OAG06648.1"/>
    <property type="molecule type" value="Genomic_DNA"/>
</dbReference>
<keyword evidence="2" id="KW-1185">Reference proteome</keyword>
<organism evidence="1 2">
    <name type="scientific">Paraphaeosphaeria sporulosa</name>
    <dbReference type="NCBI Taxonomy" id="1460663"/>
    <lineage>
        <taxon>Eukaryota</taxon>
        <taxon>Fungi</taxon>
        <taxon>Dikarya</taxon>
        <taxon>Ascomycota</taxon>
        <taxon>Pezizomycotina</taxon>
        <taxon>Dothideomycetes</taxon>
        <taxon>Pleosporomycetidae</taxon>
        <taxon>Pleosporales</taxon>
        <taxon>Massarineae</taxon>
        <taxon>Didymosphaeriaceae</taxon>
        <taxon>Paraphaeosphaeria</taxon>
    </lineage>
</organism>
<dbReference type="GeneID" id="28770365"/>
<dbReference type="Proteomes" id="UP000077069">
    <property type="component" value="Unassembled WGS sequence"/>
</dbReference>
<gene>
    <name evidence="1" type="ORF">CC84DRAFT_610313</name>
</gene>
<reference evidence="1 2" key="1">
    <citation type="submission" date="2016-05" db="EMBL/GenBank/DDBJ databases">
        <title>Comparative analysis of secretome profiles of manganese(II)-oxidizing ascomycete fungi.</title>
        <authorList>
            <consortium name="DOE Joint Genome Institute"/>
            <person name="Zeiner C.A."/>
            <person name="Purvine S.O."/>
            <person name="Zink E.M."/>
            <person name="Wu S."/>
            <person name="Pasa-Tolic L."/>
            <person name="Chaput D.L."/>
            <person name="Haridas S."/>
            <person name="Grigoriev I.V."/>
            <person name="Santelli C.M."/>
            <person name="Hansel C.M."/>
        </authorList>
    </citation>
    <scope>NUCLEOTIDE SEQUENCE [LARGE SCALE GENOMIC DNA]</scope>
    <source>
        <strain evidence="1 2">AP3s5-JAC2a</strain>
    </source>
</reference>
<evidence type="ECO:0000313" key="1">
    <source>
        <dbReference type="EMBL" id="OAG06648.1"/>
    </source>
</evidence>